<name>A0ABT8PRP3_9ENTR</name>
<dbReference type="EMBL" id="JAUJYW010000002">
    <property type="protein sequence ID" value="MDN8599006.1"/>
    <property type="molecule type" value="Genomic_DNA"/>
</dbReference>
<keyword evidence="2" id="KW-1185">Reference proteome</keyword>
<protein>
    <submittedName>
        <fullName evidence="1">Phage tail protein</fullName>
    </submittedName>
</protein>
<accession>A0ABT8PRP3</accession>
<dbReference type="InterPro" id="IPR009734">
    <property type="entry name" value="Myoviridae_GpU"/>
</dbReference>
<organism evidence="1 2">
    <name type="scientific">Citrobacter enshiensis</name>
    <dbReference type="NCBI Taxonomy" id="2971264"/>
    <lineage>
        <taxon>Bacteria</taxon>
        <taxon>Pseudomonadati</taxon>
        <taxon>Pseudomonadota</taxon>
        <taxon>Gammaproteobacteria</taxon>
        <taxon>Enterobacterales</taxon>
        <taxon>Enterobacteriaceae</taxon>
        <taxon>Citrobacter</taxon>
    </lineage>
</organism>
<dbReference type="Proteomes" id="UP001174867">
    <property type="component" value="Unassembled WGS sequence"/>
</dbReference>
<evidence type="ECO:0000313" key="1">
    <source>
        <dbReference type="EMBL" id="MDN8599006.1"/>
    </source>
</evidence>
<evidence type="ECO:0000313" key="2">
    <source>
        <dbReference type="Proteomes" id="UP001174867"/>
    </source>
</evidence>
<reference evidence="1 2" key="1">
    <citation type="submission" date="2023-07" db="EMBL/GenBank/DDBJ databases">
        <title>Citrobacter selenititolerans sp. nov., isolated from seleniferous soil.</title>
        <authorList>
            <person name="Zhang S."/>
            <person name="Li K."/>
            <person name="Peng J."/>
            <person name="Wang H."/>
            <person name="Sun J."/>
            <person name="Guo Y."/>
        </authorList>
    </citation>
    <scope>NUCLEOTIDE SEQUENCE [LARGE SCALE GENOMIC DNA]</scope>
    <source>
        <strain evidence="1 2">S2-9</strain>
    </source>
</reference>
<dbReference type="RefSeq" id="WP_301697434.1">
    <property type="nucleotide sequence ID" value="NZ_JAUJYW010000002.1"/>
</dbReference>
<sequence length="140" mass="15820">MSSETDNEQQVMMALGDFIFSISTLAYDQLTITDEWRWAEQPRIGKNDALQYTGRPNPTISLNGKTHLYFLDGVQYGQLDKLRERGSVLAPQQLVTGRGDVKGYWVITNLTDNQTAFISQGTVKVQNFTLTLKYYGDTLS</sequence>
<proteinExistence type="predicted"/>
<gene>
    <name evidence="1" type="ORF">Q0A17_06205</name>
</gene>
<dbReference type="Pfam" id="PF06995">
    <property type="entry name" value="Phage_P2_GpU"/>
    <property type="match status" value="1"/>
</dbReference>
<comment type="caution">
    <text evidence="1">The sequence shown here is derived from an EMBL/GenBank/DDBJ whole genome shotgun (WGS) entry which is preliminary data.</text>
</comment>